<proteinExistence type="predicted"/>
<dbReference type="Proteomes" id="UP000000383">
    <property type="component" value="Chromosome"/>
</dbReference>
<dbReference type="HOGENOM" id="CLU_1480405_0_0_4"/>
<dbReference type="KEGG" id="meh:M301_1096"/>
<evidence type="ECO:0008006" key="3">
    <source>
        <dbReference type="Google" id="ProtNLM"/>
    </source>
</evidence>
<dbReference type="STRING" id="666681.M301_1096"/>
<dbReference type="eggNOG" id="ENOG50324B7">
    <property type="taxonomic scope" value="Bacteria"/>
</dbReference>
<keyword evidence="2" id="KW-1185">Reference proteome</keyword>
<evidence type="ECO:0000313" key="2">
    <source>
        <dbReference type="Proteomes" id="UP000000383"/>
    </source>
</evidence>
<evidence type="ECO:0000313" key="1">
    <source>
        <dbReference type="EMBL" id="ADI29480.1"/>
    </source>
</evidence>
<accession>D7DQA9</accession>
<dbReference type="InterPro" id="IPR010835">
    <property type="entry name" value="DUF1439"/>
</dbReference>
<organism evidence="1 2">
    <name type="scientific">Methylotenera versatilis (strain 301)</name>
    <dbReference type="NCBI Taxonomy" id="666681"/>
    <lineage>
        <taxon>Bacteria</taxon>
        <taxon>Pseudomonadati</taxon>
        <taxon>Pseudomonadota</taxon>
        <taxon>Betaproteobacteria</taxon>
        <taxon>Nitrosomonadales</taxon>
        <taxon>Methylophilaceae</taxon>
        <taxon>Methylotenera</taxon>
    </lineage>
</organism>
<name>D7DQA9_METV0</name>
<gene>
    <name evidence="1" type="ordered locus">M301_1096</name>
</gene>
<dbReference type="Pfam" id="PF07273">
    <property type="entry name" value="DUF1439"/>
    <property type="match status" value="1"/>
</dbReference>
<reference evidence="1 2" key="2">
    <citation type="journal article" date="2011" name="J. Bacteriol.">
        <title>Genomes of three methylotrophs from a single niche uncover genetic and metabolic divergence of Methylophilaceae.</title>
        <authorList>
            <person name="Lapidus A."/>
            <person name="Clum A."/>
            <person name="Labutti K."/>
            <person name="Kaluzhnaya M.G."/>
            <person name="Lim S."/>
            <person name="Beck D.A."/>
            <person name="Glavina Del Rio T."/>
            <person name="Nolan M."/>
            <person name="Mavromatis K."/>
            <person name="Huntemann M."/>
            <person name="Lucas S."/>
            <person name="Lidstrom M.E."/>
            <person name="Ivanova N."/>
            <person name="Chistoserdova L."/>
        </authorList>
    </citation>
    <scope>NUCLEOTIDE SEQUENCE [LARGE SCALE GENOMIC DNA]</scope>
    <source>
        <strain evidence="1 2">301</strain>
    </source>
</reference>
<dbReference type="Gene3D" id="3.15.10.40">
    <property type="entry name" value="Uncharacterised protein PF07273, DUF1439"/>
    <property type="match status" value="1"/>
</dbReference>
<protein>
    <recommendedName>
        <fullName evidence="3">DUF1439 domain-containing protein</fullName>
    </recommendedName>
</protein>
<reference evidence="2" key="1">
    <citation type="submission" date="2010-05" db="EMBL/GenBank/DDBJ databases">
        <title>Complete sequence of Methylotenera sp. 301.</title>
        <authorList>
            <person name="Lucas S."/>
            <person name="Copeland A."/>
            <person name="Lapidus A."/>
            <person name="Cheng J.-F."/>
            <person name="Bruce D."/>
            <person name="Goodwin L."/>
            <person name="Pitluck S."/>
            <person name="Clum A."/>
            <person name="Land M."/>
            <person name="Hauser L."/>
            <person name="Kyrpides N."/>
            <person name="Ivanova N."/>
            <person name="Chistoservova L."/>
            <person name="Kalyuzhnaya M."/>
            <person name="Woyke T."/>
        </authorList>
    </citation>
    <scope>NUCLEOTIDE SEQUENCE [LARGE SCALE GENOMIC DNA]</scope>
    <source>
        <strain evidence="2">301</strain>
    </source>
</reference>
<dbReference type="EMBL" id="CP002056">
    <property type="protein sequence ID" value="ADI29480.1"/>
    <property type="molecule type" value="Genomic_DNA"/>
</dbReference>
<dbReference type="AlphaFoldDB" id="D7DQA9"/>
<sequence length="176" mass="19197">MLVTYLVTVFLSGCAMMGDRTVNISEAQLQKKLNERLSIPISLLKIFDVNLSNSTVKFDSKTGRMLTSLDTSLTSILSNKVLAGKMDISGKLRFDAATSSIVLDDPKVESLNLDGLGSKYGEFFNLIAQKLGGEMLNGLPLYTVKPEDLIVGSTQYSPKDMQITDKGLQITLSPVR</sequence>
<dbReference type="RefSeq" id="WP_013147796.1">
    <property type="nucleotide sequence ID" value="NC_014207.1"/>
</dbReference>